<comment type="catalytic activity">
    <reaction evidence="9 10 11">
        <text>adenosine(37) in tRNA + dimethylallyl diphosphate = N(6)-dimethylallyladenosine(37) in tRNA + diphosphate</text>
        <dbReference type="Rhea" id="RHEA:26482"/>
        <dbReference type="Rhea" id="RHEA-COMP:10162"/>
        <dbReference type="Rhea" id="RHEA-COMP:10375"/>
        <dbReference type="ChEBI" id="CHEBI:33019"/>
        <dbReference type="ChEBI" id="CHEBI:57623"/>
        <dbReference type="ChEBI" id="CHEBI:74411"/>
        <dbReference type="ChEBI" id="CHEBI:74415"/>
        <dbReference type="EC" id="2.5.1.75"/>
    </reaction>
</comment>
<comment type="subunit">
    <text evidence="10">Monomer.</text>
</comment>
<comment type="caution">
    <text evidence="14">The sequence shown here is derived from an EMBL/GenBank/DDBJ whole genome shotgun (WGS) entry which is preliminary data.</text>
</comment>
<accession>A0A0W0SQ74</accession>
<dbReference type="PANTHER" id="PTHR11088:SF60">
    <property type="entry name" value="TRNA DIMETHYLALLYLTRANSFERASE"/>
    <property type="match status" value="1"/>
</dbReference>
<dbReference type="RefSeq" id="WP_058441049.1">
    <property type="nucleotide sequence ID" value="NZ_CAAAHU010000009.1"/>
</dbReference>
<comment type="caution">
    <text evidence="10">Lacks conserved residue(s) required for the propagation of feature annotation.</text>
</comment>
<protein>
    <recommendedName>
        <fullName evidence="10">tRNA dimethylallyltransferase</fullName>
        <ecNumber evidence="10">2.5.1.75</ecNumber>
    </recommendedName>
    <alternativeName>
        <fullName evidence="10">Dimethylallyl diphosphate:tRNA dimethylallyltransferase</fullName>
        <shortName evidence="10">DMAPP:tRNA dimethylallyltransferase</shortName>
        <shortName evidence="10">DMATase</shortName>
    </alternativeName>
    <alternativeName>
        <fullName evidence="10">Isopentenyl-diphosphate:tRNA isopentenyltransferase</fullName>
        <shortName evidence="10">IPP transferase</shortName>
        <shortName evidence="10">IPPT</shortName>
        <shortName evidence="10">IPTase</shortName>
    </alternativeName>
</protein>
<evidence type="ECO:0000256" key="7">
    <source>
        <dbReference type="ARBA" id="ARBA00022840"/>
    </source>
</evidence>
<gene>
    <name evidence="10" type="primary">miaA</name>
    <name evidence="14" type="ORF">Lbru_0953</name>
</gene>
<dbReference type="AlphaFoldDB" id="A0A0W0SQ74"/>
<dbReference type="Pfam" id="PF01715">
    <property type="entry name" value="IPPT"/>
    <property type="match status" value="1"/>
</dbReference>
<keyword evidence="7 10" id="KW-0067">ATP-binding</keyword>
<evidence type="ECO:0000256" key="2">
    <source>
        <dbReference type="ARBA" id="ARBA00003213"/>
    </source>
</evidence>
<evidence type="ECO:0000256" key="8">
    <source>
        <dbReference type="ARBA" id="ARBA00022842"/>
    </source>
</evidence>
<keyword evidence="8 10" id="KW-0460">Magnesium</keyword>
<dbReference type="OrthoDB" id="9776390at2"/>
<dbReference type="InterPro" id="IPR027417">
    <property type="entry name" value="P-loop_NTPase"/>
</dbReference>
<dbReference type="GO" id="GO:0006400">
    <property type="term" value="P:tRNA modification"/>
    <property type="evidence" value="ECO:0007669"/>
    <property type="project" value="TreeGrafter"/>
</dbReference>
<reference evidence="14 15" key="1">
    <citation type="submission" date="2015-11" db="EMBL/GenBank/DDBJ databases">
        <title>Genomic analysis of 38 Legionella species identifies large and diverse effector repertoires.</title>
        <authorList>
            <person name="Burstein D."/>
            <person name="Amaro F."/>
            <person name="Zusman T."/>
            <person name="Lifshitz Z."/>
            <person name="Cohen O."/>
            <person name="Gilbert J.A."/>
            <person name="Pupko T."/>
            <person name="Shuman H.A."/>
            <person name="Segal G."/>
        </authorList>
    </citation>
    <scope>NUCLEOTIDE SEQUENCE [LARGE SCALE GENOMIC DNA]</scope>
    <source>
        <strain evidence="14 15">ATCC 43878</strain>
    </source>
</reference>
<dbReference type="FunFam" id="1.10.20.140:FF:000001">
    <property type="entry name" value="tRNA dimethylallyltransferase"/>
    <property type="match status" value="1"/>
</dbReference>
<keyword evidence="5 10" id="KW-0819">tRNA processing</keyword>
<dbReference type="PANTHER" id="PTHR11088">
    <property type="entry name" value="TRNA DIMETHYLALLYLTRANSFERASE"/>
    <property type="match status" value="1"/>
</dbReference>
<dbReference type="GO" id="GO:0052381">
    <property type="term" value="F:tRNA dimethylallyltransferase activity"/>
    <property type="evidence" value="ECO:0007669"/>
    <property type="project" value="UniProtKB-UniRule"/>
</dbReference>
<keyword evidence="6 10" id="KW-0547">Nucleotide-binding</keyword>
<dbReference type="EMBL" id="LNXV01000007">
    <property type="protein sequence ID" value="KTC85157.1"/>
    <property type="molecule type" value="Genomic_DNA"/>
</dbReference>
<evidence type="ECO:0000256" key="9">
    <source>
        <dbReference type="ARBA" id="ARBA00049563"/>
    </source>
</evidence>
<keyword evidence="4 10" id="KW-0808">Transferase</keyword>
<evidence type="ECO:0000256" key="3">
    <source>
        <dbReference type="ARBA" id="ARBA00005842"/>
    </source>
</evidence>
<evidence type="ECO:0000256" key="5">
    <source>
        <dbReference type="ARBA" id="ARBA00022694"/>
    </source>
</evidence>
<evidence type="ECO:0000256" key="12">
    <source>
        <dbReference type="RuleBase" id="RU003784"/>
    </source>
</evidence>
<evidence type="ECO:0000313" key="15">
    <source>
        <dbReference type="Proteomes" id="UP000054742"/>
    </source>
</evidence>
<feature type="binding site" evidence="10">
    <location>
        <begin position="12"/>
        <end position="17"/>
    </location>
    <ligand>
        <name>substrate</name>
    </ligand>
</feature>
<organism evidence="14 15">
    <name type="scientific">Legionella brunensis</name>
    <dbReference type="NCBI Taxonomy" id="29422"/>
    <lineage>
        <taxon>Bacteria</taxon>
        <taxon>Pseudomonadati</taxon>
        <taxon>Pseudomonadota</taxon>
        <taxon>Gammaproteobacteria</taxon>
        <taxon>Legionellales</taxon>
        <taxon>Legionellaceae</taxon>
        <taxon>Legionella</taxon>
    </lineage>
</organism>
<evidence type="ECO:0000256" key="6">
    <source>
        <dbReference type="ARBA" id="ARBA00022741"/>
    </source>
</evidence>
<feature type="site" description="Interaction with substrate tRNA" evidence="10">
    <location>
        <position position="123"/>
    </location>
</feature>
<evidence type="ECO:0000256" key="1">
    <source>
        <dbReference type="ARBA" id="ARBA00001946"/>
    </source>
</evidence>
<evidence type="ECO:0000256" key="10">
    <source>
        <dbReference type="HAMAP-Rule" id="MF_00185"/>
    </source>
</evidence>
<comment type="similarity">
    <text evidence="3 10 13">Belongs to the IPP transferase family.</text>
</comment>
<evidence type="ECO:0000256" key="11">
    <source>
        <dbReference type="RuleBase" id="RU003783"/>
    </source>
</evidence>
<dbReference type="NCBIfam" id="TIGR00174">
    <property type="entry name" value="miaA"/>
    <property type="match status" value="1"/>
</dbReference>
<dbReference type="Gene3D" id="1.10.20.140">
    <property type="match status" value="1"/>
</dbReference>
<feature type="site" description="Interaction with substrate tRNA" evidence="10">
    <location>
        <position position="101"/>
    </location>
</feature>
<dbReference type="PATRIC" id="fig|29422.6.peg.1001"/>
<dbReference type="EC" id="2.5.1.75" evidence="10"/>
<dbReference type="InterPro" id="IPR039657">
    <property type="entry name" value="Dimethylallyltransferase"/>
</dbReference>
<dbReference type="InterPro" id="IPR018022">
    <property type="entry name" value="IPT"/>
</dbReference>
<dbReference type="GO" id="GO:0005524">
    <property type="term" value="F:ATP binding"/>
    <property type="evidence" value="ECO:0007669"/>
    <property type="project" value="UniProtKB-UniRule"/>
</dbReference>
<comment type="function">
    <text evidence="2 10 12">Catalyzes the transfer of a dimethylallyl group onto the adenine at position 37 in tRNAs that read codons beginning with uridine, leading to the formation of N6-(dimethylallyl)adenosine (i(6)A).</text>
</comment>
<dbReference type="Proteomes" id="UP000054742">
    <property type="component" value="Unassembled WGS sequence"/>
</dbReference>
<name>A0A0W0SQ74_9GAMM</name>
<feature type="region of interest" description="Interaction with substrate tRNA" evidence="10">
    <location>
        <begin position="35"/>
        <end position="38"/>
    </location>
</feature>
<keyword evidence="15" id="KW-1185">Reference proteome</keyword>
<dbReference type="HAMAP" id="MF_00185">
    <property type="entry name" value="IPP_trans"/>
    <property type="match status" value="1"/>
</dbReference>
<feature type="binding site" evidence="10">
    <location>
        <begin position="10"/>
        <end position="17"/>
    </location>
    <ligand>
        <name>ATP</name>
        <dbReference type="ChEBI" id="CHEBI:30616"/>
    </ligand>
</feature>
<evidence type="ECO:0000256" key="13">
    <source>
        <dbReference type="RuleBase" id="RU003785"/>
    </source>
</evidence>
<dbReference type="Gene3D" id="3.40.50.300">
    <property type="entry name" value="P-loop containing nucleotide triphosphate hydrolases"/>
    <property type="match status" value="1"/>
</dbReference>
<evidence type="ECO:0000313" key="14">
    <source>
        <dbReference type="EMBL" id="KTC85157.1"/>
    </source>
</evidence>
<sequence>MPKTIFCLMGPTASGKTALACELLKIFPFEIISVDSAMIYREMNIGTAKPSLEELEEAPHHLIDILDPIESYSAAEFCEDAVELIEAIYERGKLPLLVGGTMMYFNALQQGLSTLPQADEVIRASLLREAERHGWSYLHQQLEQIDPLSAERIHPNDTQRIQRALEVYQLTGKPLSFFWSEQKGCAKYHFVNIILFPGQRSWLHERIALRFEQMLMKDFVGEVAQLLQKWQLPPTCPSMRSVGYRQVINYLAGDYDYETLQHKGIVATRQLAKRQLTWLRNWPEGLVFDCEDMTATKGKIVALIMEIIDNRVQNVEVF</sequence>
<dbReference type="STRING" id="29422.Lbru_0953"/>
<evidence type="ECO:0000256" key="4">
    <source>
        <dbReference type="ARBA" id="ARBA00022679"/>
    </source>
</evidence>
<comment type="cofactor">
    <cofactor evidence="1 10">
        <name>Mg(2+)</name>
        <dbReference type="ChEBI" id="CHEBI:18420"/>
    </cofactor>
</comment>
<feature type="region of interest" description="Interaction with substrate tRNA" evidence="10">
    <location>
        <begin position="159"/>
        <end position="163"/>
    </location>
</feature>
<dbReference type="SUPFAM" id="SSF52540">
    <property type="entry name" value="P-loop containing nucleoside triphosphate hydrolases"/>
    <property type="match status" value="1"/>
</dbReference>
<proteinExistence type="inferred from homology"/>